<protein>
    <submittedName>
        <fullName evidence="2">Uncharacterized protein</fullName>
    </submittedName>
</protein>
<dbReference type="EMBL" id="DF236950">
    <property type="protein sequence ID" value="GAQ77573.1"/>
    <property type="molecule type" value="Genomic_DNA"/>
</dbReference>
<sequence length="195" mass="21751">MAGIISSALNVDVRAAPCSPIHIQRCSPAAATLFPSFCSANTCAAYGPLQRKTGPVIERWHERNKRVGWRRRSFERKSRGGATLTTAALDDTRLIDFLRTIPDRSNEYFKPLWRRGIWGGVSLFGGFYIANTISLSLGANSVNDVIAAAVCTWFTEYVTKYYYSRERATFLDALLNAFKIGLQYGLFCDAFKLAS</sequence>
<organism evidence="2 3">
    <name type="scientific">Klebsormidium nitens</name>
    <name type="common">Green alga</name>
    <name type="synonym">Ulothrix nitens</name>
    <dbReference type="NCBI Taxonomy" id="105231"/>
    <lineage>
        <taxon>Eukaryota</taxon>
        <taxon>Viridiplantae</taxon>
        <taxon>Streptophyta</taxon>
        <taxon>Klebsormidiophyceae</taxon>
        <taxon>Klebsormidiales</taxon>
        <taxon>Klebsormidiaceae</taxon>
        <taxon>Klebsormidium</taxon>
    </lineage>
</organism>
<gene>
    <name evidence="2" type="ORF">KFL_000010220</name>
</gene>
<reference evidence="2 3" key="1">
    <citation type="journal article" date="2014" name="Nat. Commun.">
        <title>Klebsormidium flaccidum genome reveals primary factors for plant terrestrial adaptation.</title>
        <authorList>
            <person name="Hori K."/>
            <person name="Maruyama F."/>
            <person name="Fujisawa T."/>
            <person name="Togashi T."/>
            <person name="Yamamoto N."/>
            <person name="Seo M."/>
            <person name="Sato S."/>
            <person name="Yamada T."/>
            <person name="Mori H."/>
            <person name="Tajima N."/>
            <person name="Moriyama T."/>
            <person name="Ikeuchi M."/>
            <person name="Watanabe M."/>
            <person name="Wada H."/>
            <person name="Kobayashi K."/>
            <person name="Saito M."/>
            <person name="Masuda T."/>
            <person name="Sasaki-Sekimoto Y."/>
            <person name="Mashiguchi K."/>
            <person name="Awai K."/>
            <person name="Shimojima M."/>
            <person name="Masuda S."/>
            <person name="Iwai M."/>
            <person name="Nobusawa T."/>
            <person name="Narise T."/>
            <person name="Kondo S."/>
            <person name="Saito H."/>
            <person name="Sato R."/>
            <person name="Murakawa M."/>
            <person name="Ihara Y."/>
            <person name="Oshima-Yamada Y."/>
            <person name="Ohtaka K."/>
            <person name="Satoh M."/>
            <person name="Sonobe K."/>
            <person name="Ishii M."/>
            <person name="Ohtani R."/>
            <person name="Kanamori-Sato M."/>
            <person name="Honoki R."/>
            <person name="Miyazaki D."/>
            <person name="Mochizuki H."/>
            <person name="Umetsu J."/>
            <person name="Higashi K."/>
            <person name="Shibata D."/>
            <person name="Kamiya Y."/>
            <person name="Sato N."/>
            <person name="Nakamura Y."/>
            <person name="Tabata S."/>
            <person name="Ida S."/>
            <person name="Kurokawa K."/>
            <person name="Ohta H."/>
        </authorList>
    </citation>
    <scope>NUCLEOTIDE SEQUENCE [LARGE SCALE GENOMIC DNA]</scope>
    <source>
        <strain evidence="2 3">NIES-2285</strain>
    </source>
</reference>
<comment type="similarity">
    <text evidence="1">Belongs to the ycf20 family.</text>
</comment>
<dbReference type="Proteomes" id="UP000054558">
    <property type="component" value="Unassembled WGS sequence"/>
</dbReference>
<dbReference type="GO" id="GO:0010196">
    <property type="term" value="P:nonphotochemical quenching"/>
    <property type="evidence" value="ECO:0000318"/>
    <property type="project" value="GO_Central"/>
</dbReference>
<dbReference type="STRING" id="105231.A0A0U9HQY6"/>
<evidence type="ECO:0000313" key="3">
    <source>
        <dbReference type="Proteomes" id="UP000054558"/>
    </source>
</evidence>
<dbReference type="GO" id="GO:0009507">
    <property type="term" value="C:chloroplast"/>
    <property type="evidence" value="ECO:0000318"/>
    <property type="project" value="GO_Central"/>
</dbReference>
<dbReference type="Pfam" id="PF04483">
    <property type="entry name" value="DUF565"/>
    <property type="match status" value="1"/>
</dbReference>
<accession>A0A0U9HQY6</accession>
<evidence type="ECO:0000313" key="2">
    <source>
        <dbReference type="EMBL" id="GAQ77573.1"/>
    </source>
</evidence>
<dbReference type="PANTHER" id="PTHR33787">
    <property type="match status" value="1"/>
</dbReference>
<dbReference type="PANTHER" id="PTHR33787:SF5">
    <property type="entry name" value="YCF20-LIKE PROTEIN"/>
    <property type="match status" value="1"/>
</dbReference>
<name>A0A0U9HQY6_KLENI</name>
<dbReference type="OrthoDB" id="5493at2759"/>
<dbReference type="AlphaFoldDB" id="A0A0U9HQY6"/>
<evidence type="ECO:0000256" key="1">
    <source>
        <dbReference type="ARBA" id="ARBA00009846"/>
    </source>
</evidence>
<proteinExistence type="inferred from homology"/>
<dbReference type="InterPro" id="IPR007572">
    <property type="entry name" value="Uncharacterised_Ycf20"/>
</dbReference>
<keyword evidence="3" id="KW-1185">Reference proteome</keyword>